<protein>
    <recommendedName>
        <fullName evidence="4">Dihydroorotate dehydrogenase domain-containing protein</fullName>
    </recommendedName>
</protein>
<dbReference type="Proteomes" id="UP000501991">
    <property type="component" value="Chromosome"/>
</dbReference>
<organism evidence="2 3">
    <name type="scientific">Nitrogeniibacter mangrovi</name>
    <dbReference type="NCBI Taxonomy" id="2016596"/>
    <lineage>
        <taxon>Bacteria</taxon>
        <taxon>Pseudomonadati</taxon>
        <taxon>Pseudomonadota</taxon>
        <taxon>Betaproteobacteria</taxon>
        <taxon>Rhodocyclales</taxon>
        <taxon>Zoogloeaceae</taxon>
        <taxon>Nitrogeniibacter</taxon>
    </lineage>
</organism>
<gene>
    <name evidence="2" type="ORF">G3580_07755</name>
</gene>
<keyword evidence="1" id="KW-1133">Transmembrane helix</keyword>
<dbReference type="SUPFAM" id="SSF51395">
    <property type="entry name" value="FMN-linked oxidoreductases"/>
    <property type="match status" value="1"/>
</dbReference>
<reference evidence="2 3" key="1">
    <citation type="submission" date="2020-02" db="EMBL/GenBank/DDBJ databases">
        <title>Nitrogenibacter mangrovi gen. nov., sp. nov. isolated from mangrove sediment, a denitrifying betaproteobacterium.</title>
        <authorList>
            <person name="Liao H."/>
            <person name="Tian Y."/>
        </authorList>
    </citation>
    <scope>NUCLEOTIDE SEQUENCE [LARGE SCALE GENOMIC DNA]</scope>
    <source>
        <strain evidence="2 3">M9-3-2</strain>
    </source>
</reference>
<sequence length="287" mass="29727">MSVAPSRRALRARRRLGQLLGRRGAAVAGGPAVHAMGLVFPGVVGLAAGFDLRGRLRRRARALGLAAIEAGTLHAGAPALRRLARGAASVPCGISLGKRPGTPWAAAGAELARVLDGCHRLADYVVLNPGRERPSPPVFARVVAELSAHRTALARRGGRRLALAVKLPPAWLRGAQGIEPAHLMAAAGADALLVSAEGMSEPEARAVLRRLDAVLGHRLCLISVGASTVRRRSGGACVPAPVCCRCTGSWRRGGRPSSPGWGAGRGHGEVPADRPCRCVSVQVGRRG</sequence>
<feature type="transmembrane region" description="Helical" evidence="1">
    <location>
        <begin position="32"/>
        <end position="52"/>
    </location>
</feature>
<dbReference type="Gene3D" id="3.20.20.70">
    <property type="entry name" value="Aldolase class I"/>
    <property type="match status" value="2"/>
</dbReference>
<keyword evidence="3" id="KW-1185">Reference proteome</keyword>
<dbReference type="RefSeq" id="WP_173764709.1">
    <property type="nucleotide sequence ID" value="NZ_CP048836.1"/>
</dbReference>
<dbReference type="EMBL" id="CP048836">
    <property type="protein sequence ID" value="QID17546.1"/>
    <property type="molecule type" value="Genomic_DNA"/>
</dbReference>
<evidence type="ECO:0000256" key="1">
    <source>
        <dbReference type="SAM" id="Phobius"/>
    </source>
</evidence>
<keyword evidence="1" id="KW-0812">Transmembrane</keyword>
<dbReference type="KEGG" id="azq:G3580_07755"/>
<accession>A0A6C1B1P4</accession>
<proteinExistence type="predicted"/>
<dbReference type="AlphaFoldDB" id="A0A6C1B1P4"/>
<evidence type="ECO:0000313" key="2">
    <source>
        <dbReference type="EMBL" id="QID17546.1"/>
    </source>
</evidence>
<name>A0A6C1B1P4_9RHOO</name>
<evidence type="ECO:0008006" key="4">
    <source>
        <dbReference type="Google" id="ProtNLM"/>
    </source>
</evidence>
<keyword evidence="1" id="KW-0472">Membrane</keyword>
<evidence type="ECO:0000313" key="3">
    <source>
        <dbReference type="Proteomes" id="UP000501991"/>
    </source>
</evidence>
<dbReference type="InterPro" id="IPR013785">
    <property type="entry name" value="Aldolase_TIM"/>
</dbReference>